<feature type="transmembrane region" description="Helical" evidence="6">
    <location>
        <begin position="97"/>
        <end position="118"/>
    </location>
</feature>
<reference evidence="9" key="1">
    <citation type="submission" date="2020-12" db="EMBL/GenBank/DDBJ databases">
        <title>WGS assembly of Carya illinoinensis cv. Pawnee.</title>
        <authorList>
            <person name="Platts A."/>
            <person name="Shu S."/>
            <person name="Wright S."/>
            <person name="Barry K."/>
            <person name="Edger P."/>
            <person name="Pires J.C."/>
            <person name="Schmutz J."/>
        </authorList>
    </citation>
    <scope>NUCLEOTIDE SEQUENCE</scope>
    <source>
        <tissue evidence="9">Leaf</tissue>
    </source>
</reference>
<evidence type="ECO:0000256" key="6">
    <source>
        <dbReference type="RuleBase" id="RU363077"/>
    </source>
</evidence>
<dbReference type="OrthoDB" id="1728340at2759"/>
<feature type="transmembrane region" description="Helical" evidence="6">
    <location>
        <begin position="12"/>
        <end position="33"/>
    </location>
</feature>
<feature type="transmembrane region" description="Helical" evidence="6">
    <location>
        <begin position="280"/>
        <end position="298"/>
    </location>
</feature>
<evidence type="ECO:0000259" key="8">
    <source>
        <dbReference type="Pfam" id="PF00892"/>
    </source>
</evidence>
<dbReference type="EMBL" id="CM031831">
    <property type="protein sequence ID" value="KAG6702415.1"/>
    <property type="molecule type" value="Genomic_DNA"/>
</dbReference>
<feature type="transmembrane region" description="Helical" evidence="6">
    <location>
        <begin position="215"/>
        <end position="235"/>
    </location>
</feature>
<feature type="transmembrane region" description="Helical" evidence="6">
    <location>
        <begin position="39"/>
        <end position="57"/>
    </location>
</feature>
<feature type="transmembrane region" description="Helical" evidence="6">
    <location>
        <begin position="183"/>
        <end position="203"/>
    </location>
</feature>
<dbReference type="GO" id="GO:0022857">
    <property type="term" value="F:transmembrane transporter activity"/>
    <property type="evidence" value="ECO:0007669"/>
    <property type="project" value="InterPro"/>
</dbReference>
<keyword evidence="5 6" id="KW-0472">Membrane</keyword>
<dbReference type="Proteomes" id="UP000811246">
    <property type="component" value="Chromosome 7"/>
</dbReference>
<evidence type="ECO:0000313" key="11">
    <source>
        <dbReference type="Proteomes" id="UP000811609"/>
    </source>
</evidence>
<evidence type="ECO:0000256" key="7">
    <source>
        <dbReference type="SAM" id="MobiDB-lite"/>
    </source>
</evidence>
<name>A0A8T1PZA3_CARIL</name>
<keyword evidence="11" id="KW-1185">Reference proteome</keyword>
<reference evidence="10" key="2">
    <citation type="submission" date="2021-01" db="EMBL/GenBank/DDBJ databases">
        <authorList>
            <person name="Lovell J.T."/>
            <person name="Bentley N."/>
            <person name="Bhattarai G."/>
            <person name="Jenkins J.W."/>
            <person name="Sreedasyam A."/>
            <person name="Alarcon Y."/>
            <person name="Bock C."/>
            <person name="Boston L."/>
            <person name="Carlson J."/>
            <person name="Cervantes K."/>
            <person name="Clermont K."/>
            <person name="Krom N."/>
            <person name="Kubenka K."/>
            <person name="Mamidi S."/>
            <person name="Mattison C."/>
            <person name="Monteros M."/>
            <person name="Pisani C."/>
            <person name="Plott C."/>
            <person name="Rajasekar S."/>
            <person name="Rhein H.S."/>
            <person name="Rohla C."/>
            <person name="Song M."/>
            <person name="Hilaire R.S."/>
            <person name="Shu S."/>
            <person name="Wells L."/>
            <person name="Wang X."/>
            <person name="Webber J."/>
            <person name="Heerema R.J."/>
            <person name="Klein P."/>
            <person name="Conner P."/>
            <person name="Grauke L."/>
            <person name="Grimwood J."/>
            <person name="Schmutz J."/>
            <person name="Randall J.J."/>
        </authorList>
    </citation>
    <scope>NUCLEOTIDE SEQUENCE</scope>
    <source>
        <tissue evidence="10">Leaf</tissue>
    </source>
</reference>
<sequence>MAGDLMPFLANVLLQVGYAGMNIISTLAMQSGMHPLVLVSYRQIFATIAIAPLAYFMEWRKRPKITIPILFQIFLCSLTGATGNQLFYFVGLKYSSPTIACALTNTLPAFTFILAVLFRQEYVGIMTKPGQAKVMGTILCVGGALLLSFYHGHTINIVKSSIHWTYAENMETKRSGSSGQGNFILGPFFLISSSLSWAMWFILQARMSERFPAPFTNTTLMCFMASFECGSIALISKHDISAWSLSDPVRLIASLYAGIVCSAIAFALSSWAIQIKGPLYVSVFSPLLLVIVAISSWALLREKLYVGTALGSLVIVMGLYAVLWGKNREMIRPSAIEETAASRKLGQQILMENVDHDLELQLNGKSNGNHHYHHHHHDVTARDQENQAGNKP</sequence>
<feature type="transmembrane region" description="Helical" evidence="6">
    <location>
        <begin position="304"/>
        <end position="323"/>
    </location>
</feature>
<feature type="compositionally biased region" description="Basic residues" evidence="7">
    <location>
        <begin position="368"/>
        <end position="377"/>
    </location>
</feature>
<dbReference type="PANTHER" id="PTHR31218">
    <property type="entry name" value="WAT1-RELATED PROTEIN"/>
    <property type="match status" value="1"/>
</dbReference>
<comment type="subcellular location">
    <subcellularLocation>
        <location evidence="1 6">Membrane</location>
        <topology evidence="1 6">Multi-pass membrane protein</topology>
    </subcellularLocation>
</comment>
<evidence type="ECO:0000313" key="9">
    <source>
        <dbReference type="EMBL" id="KAG6646791.1"/>
    </source>
</evidence>
<evidence type="ECO:0000256" key="4">
    <source>
        <dbReference type="ARBA" id="ARBA00022989"/>
    </source>
</evidence>
<evidence type="ECO:0000256" key="3">
    <source>
        <dbReference type="ARBA" id="ARBA00022692"/>
    </source>
</evidence>
<evidence type="ECO:0000256" key="1">
    <source>
        <dbReference type="ARBA" id="ARBA00004141"/>
    </source>
</evidence>
<keyword evidence="4 6" id="KW-1133">Transmembrane helix</keyword>
<feature type="domain" description="EamA" evidence="8">
    <location>
        <begin position="185"/>
        <end position="323"/>
    </location>
</feature>
<dbReference type="InterPro" id="IPR000620">
    <property type="entry name" value="EamA_dom"/>
</dbReference>
<dbReference type="Proteomes" id="UP000811609">
    <property type="component" value="Chromosome 7"/>
</dbReference>
<feature type="domain" description="EamA" evidence="8">
    <location>
        <begin position="16"/>
        <end position="148"/>
    </location>
</feature>
<dbReference type="InterPro" id="IPR030184">
    <property type="entry name" value="WAT1-related"/>
</dbReference>
<dbReference type="InterPro" id="IPR037185">
    <property type="entry name" value="EmrE-like"/>
</dbReference>
<gene>
    <name evidence="9" type="ORF">CIPAW_07G032900</name>
    <name evidence="10" type="ORF">I3842_07G033300</name>
</gene>
<feature type="transmembrane region" description="Helical" evidence="6">
    <location>
        <begin position="130"/>
        <end position="150"/>
    </location>
</feature>
<proteinExistence type="inferred from homology"/>
<dbReference type="AlphaFoldDB" id="A0A8T1PZA3"/>
<dbReference type="Pfam" id="PF00892">
    <property type="entry name" value="EamA"/>
    <property type="match status" value="2"/>
</dbReference>
<dbReference type="EMBL" id="CM031815">
    <property type="protein sequence ID" value="KAG6646791.1"/>
    <property type="molecule type" value="Genomic_DNA"/>
</dbReference>
<dbReference type="GO" id="GO:0016020">
    <property type="term" value="C:membrane"/>
    <property type="evidence" value="ECO:0007669"/>
    <property type="project" value="UniProtKB-SubCell"/>
</dbReference>
<comment type="caution">
    <text evidence="9">The sequence shown here is derived from an EMBL/GenBank/DDBJ whole genome shotgun (WGS) entry which is preliminary data.</text>
</comment>
<feature type="transmembrane region" description="Helical" evidence="6">
    <location>
        <begin position="69"/>
        <end position="91"/>
    </location>
</feature>
<protein>
    <recommendedName>
        <fullName evidence="6">WAT1-related protein</fullName>
    </recommendedName>
</protein>
<feature type="region of interest" description="Disordered" evidence="7">
    <location>
        <begin position="365"/>
        <end position="392"/>
    </location>
</feature>
<evidence type="ECO:0000256" key="2">
    <source>
        <dbReference type="ARBA" id="ARBA00007635"/>
    </source>
</evidence>
<comment type="similarity">
    <text evidence="2 6">Belongs to the drug/metabolite transporter (DMT) superfamily. Plant drug/metabolite exporter (P-DME) (TC 2.A.7.4) family.</text>
</comment>
<accession>A0A8T1PZA3</accession>
<keyword evidence="3 6" id="KW-0812">Transmembrane</keyword>
<evidence type="ECO:0000313" key="10">
    <source>
        <dbReference type="EMBL" id="KAG6702415.1"/>
    </source>
</evidence>
<feature type="transmembrane region" description="Helical" evidence="6">
    <location>
        <begin position="255"/>
        <end position="273"/>
    </location>
</feature>
<organism evidence="9 11">
    <name type="scientific">Carya illinoinensis</name>
    <name type="common">Pecan</name>
    <dbReference type="NCBI Taxonomy" id="32201"/>
    <lineage>
        <taxon>Eukaryota</taxon>
        <taxon>Viridiplantae</taxon>
        <taxon>Streptophyta</taxon>
        <taxon>Embryophyta</taxon>
        <taxon>Tracheophyta</taxon>
        <taxon>Spermatophyta</taxon>
        <taxon>Magnoliopsida</taxon>
        <taxon>eudicotyledons</taxon>
        <taxon>Gunneridae</taxon>
        <taxon>Pentapetalae</taxon>
        <taxon>rosids</taxon>
        <taxon>fabids</taxon>
        <taxon>Fagales</taxon>
        <taxon>Juglandaceae</taxon>
        <taxon>Carya</taxon>
    </lineage>
</organism>
<evidence type="ECO:0000256" key="5">
    <source>
        <dbReference type="ARBA" id="ARBA00023136"/>
    </source>
</evidence>
<dbReference type="SUPFAM" id="SSF103481">
    <property type="entry name" value="Multidrug resistance efflux transporter EmrE"/>
    <property type="match status" value="2"/>
</dbReference>